<keyword evidence="2" id="KW-1185">Reference proteome</keyword>
<dbReference type="EMBL" id="CM046103">
    <property type="protein sequence ID" value="KAI8427488.1"/>
    <property type="molecule type" value="Genomic_DNA"/>
</dbReference>
<evidence type="ECO:0000313" key="2">
    <source>
        <dbReference type="Proteomes" id="UP001064048"/>
    </source>
</evidence>
<dbReference type="Proteomes" id="UP001064048">
    <property type="component" value="Chromosome 3"/>
</dbReference>
<protein>
    <submittedName>
        <fullName evidence="1">Uncharacterized protein</fullName>
    </submittedName>
</protein>
<accession>A0ACC0JTQ4</accession>
<sequence length="269" mass="30710">MERIMFSIIYVSLFVSKALAALTADKPYYDLADAENHFAEFVQEYDKKYGSHEEYNKRFEIFKNKLLHINKLNEEHDATFGVNKFSDLTFEEFASSRFSVIPSKDVNATEMITVKKEWVINAPKSLDYRTLNMVTHVKEQGFECTPSDVFAAIGNIEGQYAKKHKKLVTLSEQQIIDCVINSCRSPSVSKLLRSRRVELLQYTCHTSVYFCQVALNRTVEVYGRRQIVPPQRIAQFSSLATEQMPEAAKIFGSSKTLGVQIGVKWGTSC</sequence>
<name>A0ACC0JTQ4_CHOFU</name>
<reference evidence="1 2" key="1">
    <citation type="journal article" date="2022" name="Genome Biol. Evol.">
        <title>The Spruce Budworm Genome: Reconstructing the Evolutionary History of Antifreeze Proteins.</title>
        <authorList>
            <person name="Beliveau C."/>
            <person name="Gagne P."/>
            <person name="Picq S."/>
            <person name="Vernygora O."/>
            <person name="Keeling C.I."/>
            <person name="Pinkney K."/>
            <person name="Doucet D."/>
            <person name="Wen F."/>
            <person name="Johnston J.S."/>
            <person name="Maaroufi H."/>
            <person name="Boyle B."/>
            <person name="Laroche J."/>
            <person name="Dewar K."/>
            <person name="Juretic N."/>
            <person name="Blackburn G."/>
            <person name="Nisole A."/>
            <person name="Brunet B."/>
            <person name="Brandao M."/>
            <person name="Lumley L."/>
            <person name="Duan J."/>
            <person name="Quan G."/>
            <person name="Lucarotti C.J."/>
            <person name="Roe A.D."/>
            <person name="Sperling F.A.H."/>
            <person name="Levesque R.C."/>
            <person name="Cusson M."/>
        </authorList>
    </citation>
    <scope>NUCLEOTIDE SEQUENCE [LARGE SCALE GENOMIC DNA]</scope>
    <source>
        <strain evidence="1">Glfc:IPQL:Cfum</strain>
    </source>
</reference>
<comment type="caution">
    <text evidence="1">The sequence shown here is derived from an EMBL/GenBank/DDBJ whole genome shotgun (WGS) entry which is preliminary data.</text>
</comment>
<organism evidence="1 2">
    <name type="scientific">Choristoneura fumiferana</name>
    <name type="common">Spruce budworm moth</name>
    <name type="synonym">Archips fumiferana</name>
    <dbReference type="NCBI Taxonomy" id="7141"/>
    <lineage>
        <taxon>Eukaryota</taxon>
        <taxon>Metazoa</taxon>
        <taxon>Ecdysozoa</taxon>
        <taxon>Arthropoda</taxon>
        <taxon>Hexapoda</taxon>
        <taxon>Insecta</taxon>
        <taxon>Pterygota</taxon>
        <taxon>Neoptera</taxon>
        <taxon>Endopterygota</taxon>
        <taxon>Lepidoptera</taxon>
        <taxon>Glossata</taxon>
        <taxon>Ditrysia</taxon>
        <taxon>Tortricoidea</taxon>
        <taxon>Tortricidae</taxon>
        <taxon>Tortricinae</taxon>
        <taxon>Choristoneura</taxon>
    </lineage>
</organism>
<proteinExistence type="predicted"/>
<evidence type="ECO:0000313" key="1">
    <source>
        <dbReference type="EMBL" id="KAI8427488.1"/>
    </source>
</evidence>
<gene>
    <name evidence="1" type="ORF">MSG28_002020</name>
</gene>